<dbReference type="GO" id="GO:0003700">
    <property type="term" value="F:DNA-binding transcription factor activity"/>
    <property type="evidence" value="ECO:0007669"/>
    <property type="project" value="InterPro"/>
</dbReference>
<dbReference type="InterPro" id="IPR013324">
    <property type="entry name" value="RNA_pol_sigma_r3/r4-like"/>
</dbReference>
<dbReference type="Gene3D" id="1.10.1740.10">
    <property type="match status" value="1"/>
</dbReference>
<dbReference type="GO" id="GO:0006352">
    <property type="term" value="P:DNA-templated transcription initiation"/>
    <property type="evidence" value="ECO:0007669"/>
    <property type="project" value="InterPro"/>
</dbReference>
<comment type="caution">
    <text evidence="1">The sequence shown here is derived from an EMBL/GenBank/DDBJ whole genome shotgun (WGS) entry which is preliminary data.</text>
</comment>
<evidence type="ECO:0000313" key="1">
    <source>
        <dbReference type="EMBL" id="THH40703.1"/>
    </source>
</evidence>
<dbReference type="SUPFAM" id="SSF88946">
    <property type="entry name" value="Sigma2 domain of RNA polymerase sigma factors"/>
    <property type="match status" value="1"/>
</dbReference>
<accession>A0A4V3XLG6</accession>
<dbReference type="InterPro" id="IPR014284">
    <property type="entry name" value="RNA_pol_sigma-70_dom"/>
</dbReference>
<dbReference type="Proteomes" id="UP000308528">
    <property type="component" value="Unassembled WGS sequence"/>
</dbReference>
<reference evidence="1 2" key="1">
    <citation type="submission" date="2019-04" db="EMBL/GenBank/DDBJ databases">
        <title>Lewinella litorea sp. nov., isolated from a marine sand.</title>
        <authorList>
            <person name="Yoon J.-H."/>
        </authorList>
    </citation>
    <scope>NUCLEOTIDE SEQUENCE [LARGE SCALE GENOMIC DNA]</scope>
    <source>
        <strain evidence="1 2">HSMS-39</strain>
    </source>
</reference>
<dbReference type="OrthoDB" id="1099849at2"/>
<dbReference type="AlphaFoldDB" id="A0A4V3XLG6"/>
<gene>
    <name evidence="1" type="ORF">E4021_08210</name>
</gene>
<organism evidence="1 2">
    <name type="scientific">Neolewinella litorea</name>
    <dbReference type="NCBI Taxonomy" id="2562452"/>
    <lineage>
        <taxon>Bacteria</taxon>
        <taxon>Pseudomonadati</taxon>
        <taxon>Bacteroidota</taxon>
        <taxon>Saprospiria</taxon>
        <taxon>Saprospirales</taxon>
        <taxon>Lewinellaceae</taxon>
        <taxon>Neolewinella</taxon>
    </lineage>
</organism>
<name>A0A4V3XLG6_9BACT</name>
<dbReference type="Gene3D" id="1.10.10.10">
    <property type="entry name" value="Winged helix-like DNA-binding domain superfamily/Winged helix DNA-binding domain"/>
    <property type="match status" value="1"/>
</dbReference>
<keyword evidence="2" id="KW-1185">Reference proteome</keyword>
<sequence length="190" mass="22000">MSDEALLTALQESGDDAGIHVIYRKYREPCVRFLLGRVIPPEETNRHELAVELFTESLIILVENVRSGRLTVLTARLDTYLNAVARNLYRKMKRRKREICWEPDELPEPLVEPVSEAEAEEIRREVHQKMRELGPRCRQLLAYFYFLHLDWATIAELLGYKNAASAKTNKSKCMVRLRALYGVSPPTKSK</sequence>
<dbReference type="RefSeq" id="WP_136458221.1">
    <property type="nucleotide sequence ID" value="NZ_SRSF01000002.1"/>
</dbReference>
<proteinExistence type="predicted"/>
<evidence type="ECO:0000313" key="2">
    <source>
        <dbReference type="Proteomes" id="UP000308528"/>
    </source>
</evidence>
<dbReference type="SUPFAM" id="SSF88659">
    <property type="entry name" value="Sigma3 and sigma4 domains of RNA polymerase sigma factors"/>
    <property type="match status" value="1"/>
</dbReference>
<protein>
    <submittedName>
        <fullName evidence="1">Sigma-70 family RNA polymerase sigma factor</fullName>
    </submittedName>
</protein>
<dbReference type="InterPro" id="IPR036388">
    <property type="entry name" value="WH-like_DNA-bd_sf"/>
</dbReference>
<dbReference type="NCBIfam" id="TIGR02937">
    <property type="entry name" value="sigma70-ECF"/>
    <property type="match status" value="1"/>
</dbReference>
<dbReference type="EMBL" id="SRSF01000002">
    <property type="protein sequence ID" value="THH40703.1"/>
    <property type="molecule type" value="Genomic_DNA"/>
</dbReference>
<dbReference type="InterPro" id="IPR013325">
    <property type="entry name" value="RNA_pol_sigma_r2"/>
</dbReference>